<keyword evidence="2" id="KW-0378">Hydrolase</keyword>
<dbReference type="EMBL" id="CP094984">
    <property type="protein sequence ID" value="UON92752.1"/>
    <property type="molecule type" value="Genomic_DNA"/>
</dbReference>
<dbReference type="AlphaFoldDB" id="A0A9X1S929"/>
<sequence length="516" mass="58825">MTNTTTIVPPGFKLSKSIRDELPPSERASARESLWQKSRGRCSLCNEPLAVDGTATDVDHVKARKEGNEGEGGVTELKNLYLAHKSCNRSRKNLSYPLAATVIRFGRWSTAHPRRSFGDVINHYIENGNQRVVVSLSDTTATLTFGSIERSAPIYEDPATRTKYFFMNVPIEYIQNDEGTQPRFIEHDHVRTLAIDFSDRPVHEPSNCRLVSCDNGLADLKQFDGQHKTTAQILLKRTEIPMKMYVDPDPAMINNLVVQIQQGIKKRPLSTTDTLQKLDKVMQDKVAAYKAKHDGKSPSESELVSDQPLQDQAKFKKQLLANFEWAILNHENLELKKQKLFSTKLDKKFPLTDRVLVTKIIRPLVCQELLDEPLDNSIARENEREAIVQLLNRVTDNMLTDKWRPQPQGVEEDIMTLQARAFFMQGAIAWWLKSIFIPALQGQFLKQKWKRLFLEPLSEVQQERLDGYIDLICGWDVWSTTDETHLAAWRSNTVTAVEKAFPEYSNVSLVNQFAGT</sequence>
<dbReference type="Proteomes" id="UP001155145">
    <property type="component" value="Unassembled WGS sequence"/>
</dbReference>
<name>A0A9X1S929_9MICC</name>
<keyword evidence="2" id="KW-0540">Nuclease</keyword>
<feature type="domain" description="HNH nuclease" evidence="1">
    <location>
        <begin position="29"/>
        <end position="89"/>
    </location>
</feature>
<dbReference type="Proteomes" id="UP000829758">
    <property type="component" value="Chromosome"/>
</dbReference>
<dbReference type="GO" id="GO:0008270">
    <property type="term" value="F:zinc ion binding"/>
    <property type="evidence" value="ECO:0007669"/>
    <property type="project" value="InterPro"/>
</dbReference>
<organism evidence="2 5">
    <name type="scientific">Arthrobacter zhangbolii</name>
    <dbReference type="NCBI Taxonomy" id="2886936"/>
    <lineage>
        <taxon>Bacteria</taxon>
        <taxon>Bacillati</taxon>
        <taxon>Actinomycetota</taxon>
        <taxon>Actinomycetes</taxon>
        <taxon>Micrococcales</taxon>
        <taxon>Micrococcaceae</taxon>
        <taxon>Arthrobacter</taxon>
    </lineage>
</organism>
<accession>A0A9X1S929</accession>
<reference evidence="2" key="1">
    <citation type="submission" date="2021-10" db="EMBL/GenBank/DDBJ databases">
        <title>Novel species in genus Arthrobacter.</title>
        <authorList>
            <person name="Liu Y."/>
        </authorList>
    </citation>
    <scope>NUCLEOTIDE SEQUENCE</scope>
    <source>
        <strain evidence="4">zg-Y462</strain>
        <strain evidence="2">Zg-Y462</strain>
    </source>
</reference>
<keyword evidence="2" id="KW-0255">Endonuclease</keyword>
<evidence type="ECO:0000313" key="4">
    <source>
        <dbReference type="Proteomes" id="UP000829758"/>
    </source>
</evidence>
<keyword evidence="4" id="KW-1185">Reference proteome</keyword>
<proteinExistence type="predicted"/>
<dbReference type="EMBL" id="JAJFZT010000007">
    <property type="protein sequence ID" value="MCC3273265.1"/>
    <property type="molecule type" value="Genomic_DNA"/>
</dbReference>
<dbReference type="InterPro" id="IPR002711">
    <property type="entry name" value="HNH"/>
</dbReference>
<dbReference type="GO" id="GO:0003676">
    <property type="term" value="F:nucleic acid binding"/>
    <property type="evidence" value="ECO:0007669"/>
    <property type="project" value="InterPro"/>
</dbReference>
<dbReference type="Pfam" id="PF01844">
    <property type="entry name" value="HNH"/>
    <property type="match status" value="1"/>
</dbReference>
<evidence type="ECO:0000313" key="3">
    <source>
        <dbReference type="EMBL" id="UON92752.1"/>
    </source>
</evidence>
<dbReference type="CDD" id="cd00085">
    <property type="entry name" value="HNHc"/>
    <property type="match status" value="1"/>
</dbReference>
<evidence type="ECO:0000313" key="5">
    <source>
        <dbReference type="Proteomes" id="UP001155145"/>
    </source>
</evidence>
<evidence type="ECO:0000259" key="1">
    <source>
        <dbReference type="SMART" id="SM00507"/>
    </source>
</evidence>
<dbReference type="RefSeq" id="WP_227929105.1">
    <property type="nucleotide sequence ID" value="NZ_CP094984.1"/>
</dbReference>
<gene>
    <name evidence="2" type="ORF">LJ755_11055</name>
    <name evidence="3" type="ORF">MUK71_03650</name>
</gene>
<dbReference type="Gene3D" id="1.10.30.50">
    <property type="match status" value="1"/>
</dbReference>
<evidence type="ECO:0000313" key="2">
    <source>
        <dbReference type="EMBL" id="MCC3273265.1"/>
    </source>
</evidence>
<protein>
    <submittedName>
        <fullName evidence="2">HNH endonuclease</fullName>
    </submittedName>
</protein>
<dbReference type="GO" id="GO:0004519">
    <property type="term" value="F:endonuclease activity"/>
    <property type="evidence" value="ECO:0007669"/>
    <property type="project" value="UniProtKB-KW"/>
</dbReference>
<dbReference type="InterPro" id="IPR003615">
    <property type="entry name" value="HNH_nuc"/>
</dbReference>
<dbReference type="SMART" id="SM00507">
    <property type="entry name" value="HNHc"/>
    <property type="match status" value="1"/>
</dbReference>